<evidence type="ECO:0000313" key="3">
    <source>
        <dbReference type="Proteomes" id="UP001497602"/>
    </source>
</evidence>
<evidence type="ECO:0000313" key="2">
    <source>
        <dbReference type="EMBL" id="CAL2104790.1"/>
    </source>
</evidence>
<feature type="domain" description="Tetracyclin repressor-like C-terminal" evidence="1">
    <location>
        <begin position="82"/>
        <end position="209"/>
    </location>
</feature>
<dbReference type="InterPro" id="IPR036271">
    <property type="entry name" value="Tet_transcr_reg_TetR-rel_C_sf"/>
</dbReference>
<protein>
    <submittedName>
        <fullName evidence="2">Heat-shock protein</fullName>
    </submittedName>
</protein>
<comment type="caution">
    <text evidence="2">The sequence shown here is derived from an EMBL/GenBank/DDBJ whole genome shotgun (WGS) entry which is preliminary data.</text>
</comment>
<sequence length="216" mass="25951">MARKQITAQKIIELYMDEVLMDGTSKTIYAFAKKHEFEENDFYQHFSSFETLEKEIFAIFHDKTIELLHNNEEYKTYDEKSKLLSFYYTFFELLTANRSYVHLKLKGNKNKLESVKLLSKLKEAHIRYIKEEFHSDKIDFKNEKVNKVRDKGMEETAWIQLLFALQFWLEDESKNFEKTDVFIEKAVKASFDLKDITPLKSVFDFAKFLWKEKMPV</sequence>
<dbReference type="InterPro" id="IPR041673">
    <property type="entry name" value="TetR_C_23"/>
</dbReference>
<dbReference type="Proteomes" id="UP001497602">
    <property type="component" value="Unassembled WGS sequence"/>
</dbReference>
<dbReference type="SUPFAM" id="SSF48498">
    <property type="entry name" value="Tetracyclin repressor-like, C-terminal domain"/>
    <property type="match status" value="1"/>
</dbReference>
<gene>
    <name evidence="2" type="ORF">T190115A13A_100078</name>
</gene>
<dbReference type="EMBL" id="CAXJRC010000001">
    <property type="protein sequence ID" value="CAL2104790.1"/>
    <property type="molecule type" value="Genomic_DNA"/>
</dbReference>
<organism evidence="2 3">
    <name type="scientific">Tenacibaculum vairaonense</name>
    <dbReference type="NCBI Taxonomy" id="3137860"/>
    <lineage>
        <taxon>Bacteria</taxon>
        <taxon>Pseudomonadati</taxon>
        <taxon>Bacteroidota</taxon>
        <taxon>Flavobacteriia</taxon>
        <taxon>Flavobacteriales</taxon>
        <taxon>Flavobacteriaceae</taxon>
        <taxon>Tenacibaculum</taxon>
    </lineage>
</organism>
<dbReference type="Pfam" id="PF17931">
    <property type="entry name" value="TetR_C_23"/>
    <property type="match status" value="1"/>
</dbReference>
<reference evidence="2 3" key="1">
    <citation type="submission" date="2024-05" db="EMBL/GenBank/DDBJ databases">
        <authorList>
            <person name="Duchaud E."/>
        </authorList>
    </citation>
    <scope>NUCLEOTIDE SEQUENCE [LARGE SCALE GENOMIC DNA]</scope>
    <source>
        <strain evidence="2">Ena-SAMPLE-TAB-13-05-2024-13:56:06:370-140305</strain>
    </source>
</reference>
<evidence type="ECO:0000259" key="1">
    <source>
        <dbReference type="Pfam" id="PF17931"/>
    </source>
</evidence>
<keyword evidence="3" id="KW-1185">Reference proteome</keyword>
<name>A0ABP1F5H5_9FLAO</name>
<dbReference type="RefSeq" id="WP_348736454.1">
    <property type="nucleotide sequence ID" value="NZ_CAXJRC010000001.1"/>
</dbReference>
<accession>A0ABP1F5H5</accession>
<proteinExistence type="predicted"/>